<dbReference type="Proteomes" id="UP000531561">
    <property type="component" value="Unassembled WGS sequence"/>
</dbReference>
<comment type="caution">
    <text evidence="1">The sequence shown here is derived from an EMBL/GenBank/DDBJ whole genome shotgun (WGS) entry which is preliminary data.</text>
</comment>
<dbReference type="RefSeq" id="XP_037190134.1">
    <property type="nucleotide sequence ID" value="XM_037338071.1"/>
</dbReference>
<organism evidence="1 2">
    <name type="scientific">Botrytis fragariae</name>
    <dbReference type="NCBI Taxonomy" id="1964551"/>
    <lineage>
        <taxon>Eukaryota</taxon>
        <taxon>Fungi</taxon>
        <taxon>Dikarya</taxon>
        <taxon>Ascomycota</taxon>
        <taxon>Pezizomycotina</taxon>
        <taxon>Leotiomycetes</taxon>
        <taxon>Helotiales</taxon>
        <taxon>Sclerotiniaceae</taxon>
        <taxon>Botrytis</taxon>
    </lineage>
</organism>
<protein>
    <submittedName>
        <fullName evidence="1">Uncharacterized protein</fullName>
    </submittedName>
</protein>
<dbReference type="GeneID" id="59261763"/>
<proteinExistence type="predicted"/>
<accession>A0A8H6EG96</accession>
<dbReference type="AlphaFoldDB" id="A0A8H6EG96"/>
<name>A0A8H6EG96_9HELO</name>
<dbReference type="EMBL" id="JABFCT010000012">
    <property type="protein sequence ID" value="KAF5871187.1"/>
    <property type="molecule type" value="Genomic_DNA"/>
</dbReference>
<evidence type="ECO:0000313" key="1">
    <source>
        <dbReference type="EMBL" id="KAF5871187.1"/>
    </source>
</evidence>
<sequence length="86" mass="9633">MVYLSFYPGTAMKTIYGIIILVSRSRLPFTNAFGYQRGPVESPWSIPVSSLEYRLGSRFKPRGLIPAEIQWKCVYLTSEGIGLGSI</sequence>
<evidence type="ECO:0000313" key="2">
    <source>
        <dbReference type="Proteomes" id="UP000531561"/>
    </source>
</evidence>
<reference evidence="1 2" key="1">
    <citation type="journal article" date="2020" name="Phytopathology">
        <title>A high-quality genome resource of Botrytis fragariae, a new and rapidly spreading fungal pathogen causing strawberry gray mold in the U.S.A.</title>
        <authorList>
            <person name="Wu Y."/>
            <person name="Saski C.A."/>
            <person name="Schnabel G."/>
            <person name="Xiao S."/>
            <person name="Hu M."/>
        </authorList>
    </citation>
    <scope>NUCLEOTIDE SEQUENCE [LARGE SCALE GENOMIC DNA]</scope>
    <source>
        <strain evidence="1 2">BVB16</strain>
    </source>
</reference>
<gene>
    <name evidence="1" type="ORF">Bfra_007700</name>
</gene>
<keyword evidence="2" id="KW-1185">Reference proteome</keyword>